<dbReference type="PANTHER" id="PTHR12526">
    <property type="entry name" value="GLYCOSYLTRANSFERASE"/>
    <property type="match status" value="1"/>
</dbReference>
<dbReference type="InterPro" id="IPR001296">
    <property type="entry name" value="Glyco_trans_1"/>
</dbReference>
<name>A0A7W3RFH3_PRIAR</name>
<evidence type="ECO:0000259" key="2">
    <source>
        <dbReference type="Pfam" id="PF00534"/>
    </source>
</evidence>
<dbReference type="EMBL" id="JACJHT010000002">
    <property type="protein sequence ID" value="MBA9039378.1"/>
    <property type="molecule type" value="Genomic_DNA"/>
</dbReference>
<keyword evidence="1" id="KW-1133">Transmembrane helix</keyword>
<dbReference type="Pfam" id="PF00534">
    <property type="entry name" value="Glycos_transf_1"/>
    <property type="match status" value="1"/>
</dbReference>
<evidence type="ECO:0000256" key="1">
    <source>
        <dbReference type="SAM" id="Phobius"/>
    </source>
</evidence>
<reference evidence="4" key="1">
    <citation type="submission" date="2020-08" db="EMBL/GenBank/DDBJ databases">
        <title>Functional genomics of gut bacteria from endangered species of beetles.</title>
        <authorList>
            <person name="Carlos-Shanley C."/>
        </authorList>
    </citation>
    <scope>NUCLEOTIDE SEQUENCE [LARGE SCALE GENOMIC DNA]</scope>
    <source>
        <strain evidence="4">S00060</strain>
    </source>
</reference>
<dbReference type="AlphaFoldDB" id="A0A7W3RFH3"/>
<proteinExistence type="predicted"/>
<dbReference type="RefSeq" id="WP_182527567.1">
    <property type="nucleotide sequence ID" value="NZ_JACJHT010000002.1"/>
</dbReference>
<dbReference type="GO" id="GO:0016757">
    <property type="term" value="F:glycosyltransferase activity"/>
    <property type="evidence" value="ECO:0007669"/>
    <property type="project" value="InterPro"/>
</dbReference>
<dbReference type="Proteomes" id="UP000543174">
    <property type="component" value="Unassembled WGS sequence"/>
</dbReference>
<evidence type="ECO:0000313" key="4">
    <source>
        <dbReference type="EMBL" id="MBA9039378.1"/>
    </source>
</evidence>
<feature type="domain" description="Glycosyltransferase subfamily 4-like N-terminal" evidence="3">
    <location>
        <begin position="43"/>
        <end position="161"/>
    </location>
</feature>
<dbReference type="Gene3D" id="3.40.50.2000">
    <property type="entry name" value="Glycogen Phosphorylase B"/>
    <property type="match status" value="2"/>
</dbReference>
<evidence type="ECO:0000313" key="5">
    <source>
        <dbReference type="Proteomes" id="UP000543174"/>
    </source>
</evidence>
<gene>
    <name evidence="4" type="ORF">HNP21_002485</name>
</gene>
<accession>A0A7W3RFH3</accession>
<comment type="caution">
    <text evidence="4">The sequence shown here is derived from an EMBL/GenBank/DDBJ whole genome shotgun (WGS) entry which is preliminary data.</text>
</comment>
<dbReference type="PANTHER" id="PTHR12526:SF630">
    <property type="entry name" value="GLYCOSYLTRANSFERASE"/>
    <property type="match status" value="1"/>
</dbReference>
<dbReference type="SUPFAM" id="SSF53756">
    <property type="entry name" value="UDP-Glycosyltransferase/glycogen phosphorylase"/>
    <property type="match status" value="1"/>
</dbReference>
<evidence type="ECO:0000259" key="3">
    <source>
        <dbReference type="Pfam" id="PF13439"/>
    </source>
</evidence>
<dbReference type="CDD" id="cd03801">
    <property type="entry name" value="GT4_PimA-like"/>
    <property type="match status" value="1"/>
</dbReference>
<dbReference type="Pfam" id="PF13439">
    <property type="entry name" value="Glyco_transf_4"/>
    <property type="match status" value="1"/>
</dbReference>
<protein>
    <submittedName>
        <fullName evidence="4">Glycosyltransferase involved in cell wall biosynthesis</fullName>
    </submittedName>
</protein>
<sequence>MKKPKILVVGSSLKDKGGIVTVIKNIEQSSINDHYKIKRIETYITGSILNRVSIFIVALFKLIYSLMSFRPNVIHIHMSEKGSFYRKAIILVISKSFNKPVILHIHSASFDEFYNSNELQKKVIKFILNKADKLIVLSKQWEKYYSNIVPKDKIAVLYNGVYRIEQKFKREHTIPIGLFLGRLGERKGTYDLLSSIKKLKENGVLGKFYFAGDGEIEQVKQLIKEYELEEIVTVLGWVNSTQINDLLKQVDFLVLPSYNEGLPMAILEAMNFGLPIISTYVGGIPEVITNSDNGYLIEPGEIDELTKALTSLLKSEELRMEMGEKNRNIILKRFDIQSLMKDLSNIYSRLLQS</sequence>
<organism evidence="4 5">
    <name type="scientific">Priestia aryabhattai</name>
    <name type="common">Bacillus aryabhattai</name>
    <dbReference type="NCBI Taxonomy" id="412384"/>
    <lineage>
        <taxon>Bacteria</taxon>
        <taxon>Bacillati</taxon>
        <taxon>Bacillota</taxon>
        <taxon>Bacilli</taxon>
        <taxon>Bacillales</taxon>
        <taxon>Bacillaceae</taxon>
        <taxon>Priestia</taxon>
    </lineage>
</organism>
<dbReference type="InterPro" id="IPR028098">
    <property type="entry name" value="Glyco_trans_4-like_N"/>
</dbReference>
<feature type="transmembrane region" description="Helical" evidence="1">
    <location>
        <begin position="48"/>
        <end position="67"/>
    </location>
</feature>
<keyword evidence="5" id="KW-1185">Reference proteome</keyword>
<feature type="domain" description="Glycosyl transferase family 1" evidence="2">
    <location>
        <begin position="166"/>
        <end position="328"/>
    </location>
</feature>
<keyword evidence="1" id="KW-0472">Membrane</keyword>
<keyword evidence="1" id="KW-0812">Transmembrane</keyword>